<keyword evidence="3" id="KW-1185">Reference proteome</keyword>
<feature type="region of interest" description="Disordered" evidence="1">
    <location>
        <begin position="541"/>
        <end position="597"/>
    </location>
</feature>
<evidence type="ECO:0000313" key="2">
    <source>
        <dbReference type="EMBL" id="KAK4044934.1"/>
    </source>
</evidence>
<evidence type="ECO:0000256" key="1">
    <source>
        <dbReference type="SAM" id="MobiDB-lite"/>
    </source>
</evidence>
<evidence type="ECO:0000313" key="3">
    <source>
        <dbReference type="Proteomes" id="UP001234178"/>
    </source>
</evidence>
<accession>A0ABR0B8M3</accession>
<name>A0ABR0B8M3_9CRUS</name>
<feature type="region of interest" description="Disordered" evidence="1">
    <location>
        <begin position="14"/>
        <end position="40"/>
    </location>
</feature>
<sequence length="597" mass="62953">MPFVGQPWLLRGSATRVERDDRREEPGRDGAEAARCWGRGAGEGPSGHFGAIVDDAGVDRRTGVLFDGACVGLRGGFVNGEARRLGAVGRRVGVGGVRPPRIPFFAGGGDGRLVVDRPLGSFVDGRPEGHRRRLRAAGGAVGDGGAADEAPLCRGRAETDTGRHRPAGDERDPFGQRIGDDGIDGVVVAAIRDGDRVNYRIPRANRRSTPFAGARLLHAGKVRPERRNRRHKRPHRVFVGERIGPRGERKRRGGVVGFDAIGDVDNVEIDAEVAPRRAAQSWKIARILQVAGEGTVAGRSPEDRAGTVEEVVARVLGVAERNPIELQGISGDDGQLGVEAGLRNAEAGDRPADRFPAADEVEAVEEGDVPVRRGVVFVDDHQRPAGKGGLLALVADVFEIEVRKAKESSTLRRNKRSNVGGGLGPLGLFACDEARRIGVDGDGGVRPRAVEGDGSIDAGAAARPIEARVADFRVGREAEADCRAGVGRFCGELRRGGGVGRVLGAPEDVEGAIGGFEAAVGVAGADEGRRRKRAAIVTERTAHQHDISAKIEGLPGRKVGEGRSAEEKRGEREGEADGGAQAVRHGASIDRSGAQRN</sequence>
<comment type="caution">
    <text evidence="2">The sequence shown here is derived from an EMBL/GenBank/DDBJ whole genome shotgun (WGS) entry which is preliminary data.</text>
</comment>
<dbReference type="EMBL" id="JAOYFB010000041">
    <property type="protein sequence ID" value="KAK4044934.1"/>
    <property type="molecule type" value="Genomic_DNA"/>
</dbReference>
<protein>
    <submittedName>
        <fullName evidence="2">Uncharacterized protein</fullName>
    </submittedName>
</protein>
<reference evidence="2 3" key="1">
    <citation type="journal article" date="2023" name="Nucleic Acids Res.">
        <title>The hologenome of Daphnia magna reveals possible DNA methylation and microbiome-mediated evolution of the host genome.</title>
        <authorList>
            <person name="Chaturvedi A."/>
            <person name="Li X."/>
            <person name="Dhandapani V."/>
            <person name="Marshall H."/>
            <person name="Kissane S."/>
            <person name="Cuenca-Cambronero M."/>
            <person name="Asole G."/>
            <person name="Calvet F."/>
            <person name="Ruiz-Romero M."/>
            <person name="Marangio P."/>
            <person name="Guigo R."/>
            <person name="Rago D."/>
            <person name="Mirbahai L."/>
            <person name="Eastwood N."/>
            <person name="Colbourne J.K."/>
            <person name="Zhou J."/>
            <person name="Mallon E."/>
            <person name="Orsini L."/>
        </authorList>
    </citation>
    <scope>NUCLEOTIDE SEQUENCE [LARGE SCALE GENOMIC DNA]</scope>
    <source>
        <strain evidence="2">LRV0_1</strain>
    </source>
</reference>
<feature type="compositionally biased region" description="Basic and acidic residues" evidence="1">
    <location>
        <begin position="16"/>
        <end position="32"/>
    </location>
</feature>
<gene>
    <name evidence="2" type="ORF">OUZ56_032340</name>
</gene>
<dbReference type="Proteomes" id="UP001234178">
    <property type="component" value="Unassembled WGS sequence"/>
</dbReference>
<proteinExistence type="predicted"/>
<feature type="compositionally biased region" description="Basic and acidic residues" evidence="1">
    <location>
        <begin position="558"/>
        <end position="575"/>
    </location>
</feature>
<organism evidence="2 3">
    <name type="scientific">Daphnia magna</name>
    <dbReference type="NCBI Taxonomy" id="35525"/>
    <lineage>
        <taxon>Eukaryota</taxon>
        <taxon>Metazoa</taxon>
        <taxon>Ecdysozoa</taxon>
        <taxon>Arthropoda</taxon>
        <taxon>Crustacea</taxon>
        <taxon>Branchiopoda</taxon>
        <taxon>Diplostraca</taxon>
        <taxon>Cladocera</taxon>
        <taxon>Anomopoda</taxon>
        <taxon>Daphniidae</taxon>
        <taxon>Daphnia</taxon>
    </lineage>
</organism>
<feature type="region of interest" description="Disordered" evidence="1">
    <location>
        <begin position="157"/>
        <end position="178"/>
    </location>
</feature>